<dbReference type="Proteomes" id="UP000032680">
    <property type="component" value="Unassembled WGS sequence"/>
</dbReference>
<evidence type="ECO:0000256" key="6">
    <source>
        <dbReference type="SAM" id="MobiDB-lite"/>
    </source>
</evidence>
<dbReference type="Pfam" id="PF00724">
    <property type="entry name" value="Oxidored_FMN"/>
    <property type="match status" value="1"/>
</dbReference>
<comment type="caution">
    <text evidence="8">The sequence shown here is derived from an EMBL/GenBank/DDBJ whole genome shotgun (WGS) entry which is preliminary data.</text>
</comment>
<evidence type="ECO:0000256" key="1">
    <source>
        <dbReference type="ARBA" id="ARBA00001917"/>
    </source>
</evidence>
<organism evidence="8 9">
    <name type="scientific">Acidisphaera rubrifaciens HS-AP3</name>
    <dbReference type="NCBI Taxonomy" id="1231350"/>
    <lineage>
        <taxon>Bacteria</taxon>
        <taxon>Pseudomonadati</taxon>
        <taxon>Pseudomonadota</taxon>
        <taxon>Alphaproteobacteria</taxon>
        <taxon>Acetobacterales</taxon>
        <taxon>Acetobacteraceae</taxon>
        <taxon>Acidisphaera</taxon>
    </lineage>
</organism>
<evidence type="ECO:0000256" key="5">
    <source>
        <dbReference type="ARBA" id="ARBA00023002"/>
    </source>
</evidence>
<keyword evidence="2" id="KW-0285">Flavoprotein</keyword>
<proteinExistence type="predicted"/>
<comment type="cofactor">
    <cofactor evidence="1">
        <name>FMN</name>
        <dbReference type="ChEBI" id="CHEBI:58210"/>
    </cofactor>
</comment>
<evidence type="ECO:0000313" key="9">
    <source>
        <dbReference type="Proteomes" id="UP000032680"/>
    </source>
</evidence>
<sequence length="399" mass="44148">MPDLFSPFTLKDITLRNRIVMSPMTMYNSVDGKLDDYHVSYLGARAAGGFALVFGEQMAITPDGRTTTSCAGLWSDDQIEGHARICAIVKRMGAVPAIQLGHTGRKGSEVPPHKATNAEGTWKQLPPDDLDGWTCVAPSAVPYGGGGHIYPVHELSVDEIKGLHRAYADAARRALDAGYEWLEMHYAHGYLGASFFSPLANRRTDAYGGSVENRMRFHLEALDAVREVWPEKYPLTMRLGCDDLHPDGTQFEDSLLAVRAMKDHGLDLADLSLGFNTDEMTNPPFGEVGFMVGRANRVRREVGIPVAASWNLGVPQNADRVIREELIDLVFLGRPALSNPHWPIWAAMELGHNDPFHLVQDDWAWWLRNFRGHAPSIGWPTAAAEVAAHERPAPQRRVA</sequence>
<dbReference type="OrthoDB" id="9804454at2"/>
<accession>A0A0D6P959</accession>
<feature type="region of interest" description="Disordered" evidence="6">
    <location>
        <begin position="102"/>
        <end position="121"/>
    </location>
</feature>
<evidence type="ECO:0000256" key="4">
    <source>
        <dbReference type="ARBA" id="ARBA00022857"/>
    </source>
</evidence>
<dbReference type="PANTHER" id="PTHR43303">
    <property type="entry name" value="NADPH DEHYDROGENASE C23G7.10C-RELATED"/>
    <property type="match status" value="1"/>
</dbReference>
<protein>
    <submittedName>
        <fullName evidence="8">NADH:flavin oxidoreductase</fullName>
    </submittedName>
</protein>
<evidence type="ECO:0000256" key="3">
    <source>
        <dbReference type="ARBA" id="ARBA00022643"/>
    </source>
</evidence>
<dbReference type="EMBL" id="BANB01000503">
    <property type="protein sequence ID" value="GAN77896.1"/>
    <property type="molecule type" value="Genomic_DNA"/>
</dbReference>
<keyword evidence="4" id="KW-0521">NADP</keyword>
<evidence type="ECO:0000259" key="7">
    <source>
        <dbReference type="Pfam" id="PF00724"/>
    </source>
</evidence>
<dbReference type="GO" id="GO:0003959">
    <property type="term" value="F:NADPH dehydrogenase activity"/>
    <property type="evidence" value="ECO:0007669"/>
    <property type="project" value="InterPro"/>
</dbReference>
<dbReference type="Gene3D" id="3.20.20.70">
    <property type="entry name" value="Aldolase class I"/>
    <property type="match status" value="1"/>
</dbReference>
<reference evidence="8 9" key="1">
    <citation type="submission" date="2012-11" db="EMBL/GenBank/DDBJ databases">
        <title>Whole genome sequence of Acidisphaera rubrifaciens HS-AP3.</title>
        <authorList>
            <person name="Azuma Y."/>
            <person name="Higashiura N."/>
            <person name="Hirakawa H."/>
            <person name="Matsushita K."/>
        </authorList>
    </citation>
    <scope>NUCLEOTIDE SEQUENCE [LARGE SCALE GENOMIC DNA]</scope>
    <source>
        <strain evidence="8 9">HS-AP3</strain>
    </source>
</reference>
<dbReference type="AlphaFoldDB" id="A0A0D6P959"/>
<dbReference type="GO" id="GO:0010181">
    <property type="term" value="F:FMN binding"/>
    <property type="evidence" value="ECO:0007669"/>
    <property type="project" value="InterPro"/>
</dbReference>
<dbReference type="InterPro" id="IPR001155">
    <property type="entry name" value="OxRdtase_FMN_N"/>
</dbReference>
<dbReference type="RefSeq" id="WP_048862183.1">
    <property type="nucleotide sequence ID" value="NZ_BANB01000503.1"/>
</dbReference>
<keyword evidence="3" id="KW-0288">FMN</keyword>
<dbReference type="PANTHER" id="PTHR43303:SF4">
    <property type="entry name" value="NADPH DEHYDROGENASE C23G7.10C-RELATED"/>
    <property type="match status" value="1"/>
</dbReference>
<dbReference type="SUPFAM" id="SSF51395">
    <property type="entry name" value="FMN-linked oxidoreductases"/>
    <property type="match status" value="1"/>
</dbReference>
<name>A0A0D6P959_9PROT</name>
<evidence type="ECO:0000256" key="2">
    <source>
        <dbReference type="ARBA" id="ARBA00022630"/>
    </source>
</evidence>
<feature type="domain" description="NADH:flavin oxidoreductase/NADH oxidase N-terminal" evidence="7">
    <location>
        <begin position="3"/>
        <end position="347"/>
    </location>
</feature>
<keyword evidence="9" id="KW-1185">Reference proteome</keyword>
<evidence type="ECO:0000313" key="8">
    <source>
        <dbReference type="EMBL" id="GAN77896.1"/>
    </source>
</evidence>
<dbReference type="InterPro" id="IPR044152">
    <property type="entry name" value="YqjM-like"/>
</dbReference>
<keyword evidence="5" id="KW-0560">Oxidoreductase</keyword>
<dbReference type="GO" id="GO:0050661">
    <property type="term" value="F:NADP binding"/>
    <property type="evidence" value="ECO:0007669"/>
    <property type="project" value="InterPro"/>
</dbReference>
<dbReference type="InterPro" id="IPR013785">
    <property type="entry name" value="Aldolase_TIM"/>
</dbReference>
<gene>
    <name evidence="8" type="ORF">Asru_0503_02</name>
</gene>